<dbReference type="HOGENOM" id="CLU_131496_11_0_9"/>
<evidence type="ECO:0000259" key="1">
    <source>
        <dbReference type="PROSITE" id="PS51725"/>
    </source>
</evidence>
<dbReference type="PANTHER" id="PTHR33336:SF3">
    <property type="entry name" value="ABM DOMAIN-CONTAINING PROTEIN"/>
    <property type="match status" value="1"/>
</dbReference>
<dbReference type="InterPro" id="IPR011008">
    <property type="entry name" value="Dimeric_a/b-barrel"/>
</dbReference>
<name>A0A0D5NE25_9BACL</name>
<organism evidence="2 3">
    <name type="scientific">Paenibacillus beijingensis</name>
    <dbReference type="NCBI Taxonomy" id="1126833"/>
    <lineage>
        <taxon>Bacteria</taxon>
        <taxon>Bacillati</taxon>
        <taxon>Bacillota</taxon>
        <taxon>Bacilli</taxon>
        <taxon>Bacillales</taxon>
        <taxon>Paenibacillaceae</taxon>
        <taxon>Paenibacillus</taxon>
    </lineage>
</organism>
<dbReference type="PATRIC" id="fig|1126833.4.peg.436"/>
<dbReference type="Pfam" id="PF03992">
    <property type="entry name" value="ABM"/>
    <property type="match status" value="1"/>
</dbReference>
<protein>
    <recommendedName>
        <fullName evidence="1">ABM domain-containing protein</fullName>
    </recommendedName>
</protein>
<keyword evidence="3" id="KW-1185">Reference proteome</keyword>
<evidence type="ECO:0000313" key="2">
    <source>
        <dbReference type="EMBL" id="AJY73619.1"/>
    </source>
</evidence>
<sequence>MVIIHAYFHVRTDALEAFMEQTKPLIESSTAEPGNISYALYRDVDQPNVLIMVEEWKDEQAVAIHNETPHLLQFLHQTKPLLAKPIQLKKYTVQS</sequence>
<dbReference type="AlphaFoldDB" id="A0A0D5NE25"/>
<dbReference type="Gene3D" id="3.30.70.100">
    <property type="match status" value="1"/>
</dbReference>
<dbReference type="KEGG" id="pbj:VN24_01980"/>
<dbReference type="PANTHER" id="PTHR33336">
    <property type="entry name" value="QUINOL MONOOXYGENASE YGIN-RELATED"/>
    <property type="match status" value="1"/>
</dbReference>
<dbReference type="InterPro" id="IPR050744">
    <property type="entry name" value="AI-2_Isomerase_LsrG"/>
</dbReference>
<dbReference type="EMBL" id="CP011058">
    <property type="protein sequence ID" value="AJY73619.1"/>
    <property type="molecule type" value="Genomic_DNA"/>
</dbReference>
<dbReference type="RefSeq" id="WP_045669054.1">
    <property type="nucleotide sequence ID" value="NZ_CP011058.1"/>
</dbReference>
<reference evidence="3" key="2">
    <citation type="submission" date="2015-03" db="EMBL/GenBank/DDBJ databases">
        <title>Genome sequence of Paenibacillus beijingensis strain DSM 24997T.</title>
        <authorList>
            <person name="Kwak Y."/>
            <person name="Shin J.-H."/>
        </authorList>
    </citation>
    <scope>NUCLEOTIDE SEQUENCE [LARGE SCALE GENOMIC DNA]</scope>
    <source>
        <strain evidence="3">DSM 24997</strain>
    </source>
</reference>
<dbReference type="Proteomes" id="UP000032633">
    <property type="component" value="Chromosome"/>
</dbReference>
<gene>
    <name evidence="2" type="ORF">VN24_01980</name>
</gene>
<dbReference type="OrthoDB" id="287932at2"/>
<evidence type="ECO:0000313" key="3">
    <source>
        <dbReference type="Proteomes" id="UP000032633"/>
    </source>
</evidence>
<dbReference type="InterPro" id="IPR007138">
    <property type="entry name" value="ABM_dom"/>
</dbReference>
<dbReference type="SUPFAM" id="SSF54909">
    <property type="entry name" value="Dimeric alpha+beta barrel"/>
    <property type="match status" value="1"/>
</dbReference>
<proteinExistence type="predicted"/>
<feature type="domain" description="ABM" evidence="1">
    <location>
        <begin position="2"/>
        <end position="93"/>
    </location>
</feature>
<dbReference type="PROSITE" id="PS51725">
    <property type="entry name" value="ABM"/>
    <property type="match status" value="1"/>
</dbReference>
<dbReference type="STRING" id="1126833.VN24_01980"/>
<accession>A0A0D5NE25</accession>
<dbReference type="GO" id="GO:0003824">
    <property type="term" value="F:catalytic activity"/>
    <property type="evidence" value="ECO:0007669"/>
    <property type="project" value="TreeGrafter"/>
</dbReference>
<reference evidence="2 3" key="1">
    <citation type="journal article" date="2015" name="J. Biotechnol.">
        <title>Complete genome sequence of Paenibacillus beijingensis 7188(T) (=DSM 24997(T)), a novel rhizobacterium from jujube garden soil.</title>
        <authorList>
            <person name="Kwak Y."/>
            <person name="Shin J.H."/>
        </authorList>
    </citation>
    <scope>NUCLEOTIDE SEQUENCE [LARGE SCALE GENOMIC DNA]</scope>
    <source>
        <strain evidence="2 3">DSM 24997</strain>
    </source>
</reference>